<keyword evidence="3 4" id="KW-0732">Signal</keyword>
<sequence>MLLLVVIVSILSIGSLNGDAVIQAAFRACPGSSGSIWTRPSYCPADPSNNPPQQTEIMDLIAWTWNTAPKEQACPFGLSRVLLRFDQMTDVIPQDAIIRSATLKLFGVGSQQVNGYAFSYFANSYLNAYAPAHYGPNRVNITRVTQAYDMATVTWNTQPSSQGPPAVIPESNMQFYYNIAVDVKSLVDNMLAPGTNNGFLLQFEVEDYYRSMNFFSSNTKDDSKRPLLEVEYIVSCKGSATKDVLLEAPIVNVKN</sequence>
<feature type="domain" description="Carbohydrate-binding module family 96" evidence="5">
    <location>
        <begin position="135"/>
        <end position="229"/>
    </location>
</feature>
<evidence type="ECO:0000256" key="3">
    <source>
        <dbReference type="ARBA" id="ARBA00022729"/>
    </source>
</evidence>
<protein>
    <recommendedName>
        <fullName evidence="5">Carbohydrate-binding module family 96 domain-containing protein</fullName>
    </recommendedName>
</protein>
<evidence type="ECO:0000256" key="1">
    <source>
        <dbReference type="ARBA" id="ARBA00004613"/>
    </source>
</evidence>
<dbReference type="EMBL" id="CAJNOI010000109">
    <property type="protein sequence ID" value="CAF1073576.1"/>
    <property type="molecule type" value="Genomic_DNA"/>
</dbReference>
<reference evidence="7" key="1">
    <citation type="submission" date="2021-02" db="EMBL/GenBank/DDBJ databases">
        <authorList>
            <person name="Nowell W R."/>
        </authorList>
    </citation>
    <scope>NUCLEOTIDE SEQUENCE</scope>
</reference>
<dbReference type="EMBL" id="CAJNOM010000162">
    <property type="protein sequence ID" value="CAF1163310.1"/>
    <property type="molecule type" value="Genomic_DNA"/>
</dbReference>
<evidence type="ECO:0000256" key="4">
    <source>
        <dbReference type="SAM" id="SignalP"/>
    </source>
</evidence>
<dbReference type="NCBIfam" id="NF033679">
    <property type="entry name" value="DNRLRE_dom"/>
    <property type="match status" value="1"/>
</dbReference>
<keyword evidence="8" id="KW-1185">Reference proteome</keyword>
<feature type="chain" id="PRO_5036410865" description="Carbohydrate-binding module family 96 domain-containing protein" evidence="4">
    <location>
        <begin position="19"/>
        <end position="255"/>
    </location>
</feature>
<proteinExistence type="predicted"/>
<evidence type="ECO:0000313" key="8">
    <source>
        <dbReference type="Proteomes" id="UP000663832"/>
    </source>
</evidence>
<dbReference type="Pfam" id="PF24517">
    <property type="entry name" value="CBM96"/>
    <property type="match status" value="1"/>
</dbReference>
<dbReference type="Proteomes" id="UP000663877">
    <property type="component" value="Unassembled WGS sequence"/>
</dbReference>
<evidence type="ECO:0000313" key="7">
    <source>
        <dbReference type="EMBL" id="CAF1163310.1"/>
    </source>
</evidence>
<evidence type="ECO:0000259" key="5">
    <source>
        <dbReference type="Pfam" id="PF24517"/>
    </source>
</evidence>
<dbReference type="GO" id="GO:0005576">
    <property type="term" value="C:extracellular region"/>
    <property type="evidence" value="ECO:0007669"/>
    <property type="project" value="UniProtKB-SubCell"/>
</dbReference>
<evidence type="ECO:0000256" key="2">
    <source>
        <dbReference type="ARBA" id="ARBA00022525"/>
    </source>
</evidence>
<feature type="signal peptide" evidence="4">
    <location>
        <begin position="1"/>
        <end position="18"/>
    </location>
</feature>
<comment type="subcellular location">
    <subcellularLocation>
        <location evidence="1">Secreted</location>
    </subcellularLocation>
</comment>
<evidence type="ECO:0000313" key="6">
    <source>
        <dbReference type="EMBL" id="CAF1073576.1"/>
    </source>
</evidence>
<organism evidence="7 8">
    <name type="scientific">Adineta steineri</name>
    <dbReference type="NCBI Taxonomy" id="433720"/>
    <lineage>
        <taxon>Eukaryota</taxon>
        <taxon>Metazoa</taxon>
        <taxon>Spiralia</taxon>
        <taxon>Gnathifera</taxon>
        <taxon>Rotifera</taxon>
        <taxon>Eurotatoria</taxon>
        <taxon>Bdelloidea</taxon>
        <taxon>Adinetida</taxon>
        <taxon>Adinetidae</taxon>
        <taxon>Adineta</taxon>
    </lineage>
</organism>
<accession>A0A814TMG1</accession>
<gene>
    <name evidence="6" type="ORF">BJG266_LOCUS19846</name>
    <name evidence="7" type="ORF">QVE165_LOCUS23684</name>
</gene>
<name>A0A814TMG1_9BILA</name>
<dbReference type="InterPro" id="IPR055372">
    <property type="entry name" value="CBM96"/>
</dbReference>
<dbReference type="Proteomes" id="UP000663832">
    <property type="component" value="Unassembled WGS sequence"/>
</dbReference>
<dbReference type="AlphaFoldDB" id="A0A814TMG1"/>
<keyword evidence="2" id="KW-0964">Secreted</keyword>
<comment type="caution">
    <text evidence="7">The sequence shown here is derived from an EMBL/GenBank/DDBJ whole genome shotgun (WGS) entry which is preliminary data.</text>
</comment>